<evidence type="ECO:0000256" key="1">
    <source>
        <dbReference type="SAM" id="MobiDB-lite"/>
    </source>
</evidence>
<reference evidence="2 3" key="1">
    <citation type="journal article" date="2011" name="Science">
        <title>The ecoresponsive genome of Daphnia pulex.</title>
        <authorList>
            <person name="Colbourne J.K."/>
            <person name="Pfrender M.E."/>
            <person name="Gilbert D."/>
            <person name="Thomas W.K."/>
            <person name="Tucker A."/>
            <person name="Oakley T.H."/>
            <person name="Tokishita S."/>
            <person name="Aerts A."/>
            <person name="Arnold G.J."/>
            <person name="Basu M.K."/>
            <person name="Bauer D.J."/>
            <person name="Caceres C.E."/>
            <person name="Carmel L."/>
            <person name="Casola C."/>
            <person name="Choi J.H."/>
            <person name="Detter J.C."/>
            <person name="Dong Q."/>
            <person name="Dusheyko S."/>
            <person name="Eads B.D."/>
            <person name="Frohlich T."/>
            <person name="Geiler-Samerotte K.A."/>
            <person name="Gerlach D."/>
            <person name="Hatcher P."/>
            <person name="Jogdeo S."/>
            <person name="Krijgsveld J."/>
            <person name="Kriventseva E.V."/>
            <person name="Kultz D."/>
            <person name="Laforsch C."/>
            <person name="Lindquist E."/>
            <person name="Lopez J."/>
            <person name="Manak J.R."/>
            <person name="Muller J."/>
            <person name="Pangilinan J."/>
            <person name="Patwardhan R.P."/>
            <person name="Pitluck S."/>
            <person name="Pritham E.J."/>
            <person name="Rechtsteiner A."/>
            <person name="Rho M."/>
            <person name="Rogozin I.B."/>
            <person name="Sakarya O."/>
            <person name="Salamov A."/>
            <person name="Schaack S."/>
            <person name="Shapiro H."/>
            <person name="Shiga Y."/>
            <person name="Skalitzky C."/>
            <person name="Smith Z."/>
            <person name="Souvorov A."/>
            <person name="Sung W."/>
            <person name="Tang Z."/>
            <person name="Tsuchiya D."/>
            <person name="Tu H."/>
            <person name="Vos H."/>
            <person name="Wang M."/>
            <person name="Wolf Y.I."/>
            <person name="Yamagata H."/>
            <person name="Yamada T."/>
            <person name="Ye Y."/>
            <person name="Shaw J.R."/>
            <person name="Andrews J."/>
            <person name="Crease T.J."/>
            <person name="Tang H."/>
            <person name="Lucas S.M."/>
            <person name="Robertson H.M."/>
            <person name="Bork P."/>
            <person name="Koonin E.V."/>
            <person name="Zdobnov E.M."/>
            <person name="Grigoriev I.V."/>
            <person name="Lynch M."/>
            <person name="Boore J.L."/>
        </authorList>
    </citation>
    <scope>NUCLEOTIDE SEQUENCE [LARGE SCALE GENOMIC DNA]</scope>
</reference>
<protein>
    <submittedName>
        <fullName evidence="2">Uncharacterized protein</fullName>
    </submittedName>
</protein>
<sequence>MAVGKESNKEKHRQSKSFPPDLMGAHIVLHFRIRIAIALLMSARCALNANNRSEKIDCDN</sequence>
<dbReference type="HOGENOM" id="CLU_2944038_0_0_1"/>
<evidence type="ECO:0000313" key="3">
    <source>
        <dbReference type="Proteomes" id="UP000000305"/>
    </source>
</evidence>
<organism evidence="2 3">
    <name type="scientific">Daphnia pulex</name>
    <name type="common">Water flea</name>
    <dbReference type="NCBI Taxonomy" id="6669"/>
    <lineage>
        <taxon>Eukaryota</taxon>
        <taxon>Metazoa</taxon>
        <taxon>Ecdysozoa</taxon>
        <taxon>Arthropoda</taxon>
        <taxon>Crustacea</taxon>
        <taxon>Branchiopoda</taxon>
        <taxon>Diplostraca</taxon>
        <taxon>Cladocera</taxon>
        <taxon>Anomopoda</taxon>
        <taxon>Daphniidae</taxon>
        <taxon>Daphnia</taxon>
    </lineage>
</organism>
<feature type="region of interest" description="Disordered" evidence="1">
    <location>
        <begin position="1"/>
        <end position="20"/>
    </location>
</feature>
<keyword evidence="3" id="KW-1185">Reference proteome</keyword>
<dbReference type="Proteomes" id="UP000000305">
    <property type="component" value="Unassembled WGS sequence"/>
</dbReference>
<gene>
    <name evidence="2" type="ORF">DAPPUDRAFT_248332</name>
</gene>
<name>E9GU68_DAPPU</name>
<dbReference type="InParanoid" id="E9GU68"/>
<evidence type="ECO:0000313" key="2">
    <source>
        <dbReference type="EMBL" id="EFX77024.1"/>
    </source>
</evidence>
<accession>E9GU68</accession>
<proteinExistence type="predicted"/>
<dbReference type="KEGG" id="dpx:DAPPUDRAFT_248332"/>
<dbReference type="AlphaFoldDB" id="E9GU68"/>
<dbReference type="EMBL" id="GL732565">
    <property type="protein sequence ID" value="EFX77024.1"/>
    <property type="molecule type" value="Genomic_DNA"/>
</dbReference>